<dbReference type="RefSeq" id="WP_267765573.1">
    <property type="nucleotide sequence ID" value="NZ_JAPNKE010000002.1"/>
</dbReference>
<reference evidence="1" key="1">
    <citation type="submission" date="2022-11" db="EMBL/GenBank/DDBJ databases">
        <title>Minimal conservation of predation-associated metabolite biosynthetic gene clusters underscores biosynthetic potential of Myxococcota including descriptions for ten novel species: Archangium lansinium sp. nov., Myxococcus landrumus sp. nov., Nannocystis bai.</title>
        <authorList>
            <person name="Ahearne A."/>
            <person name="Stevens C."/>
            <person name="Phillips K."/>
        </authorList>
    </citation>
    <scope>NUCLEOTIDE SEQUENCE</scope>
    <source>
        <strain evidence="1">Na p29</strain>
    </source>
</reference>
<evidence type="ECO:0000313" key="1">
    <source>
        <dbReference type="EMBL" id="MCY1004048.1"/>
    </source>
</evidence>
<dbReference type="EMBL" id="JAPNKE010000002">
    <property type="protein sequence ID" value="MCY1004048.1"/>
    <property type="molecule type" value="Genomic_DNA"/>
</dbReference>
<comment type="caution">
    <text evidence="1">The sequence shown here is derived from an EMBL/GenBank/DDBJ whole genome shotgun (WGS) entry which is preliminary data.</text>
</comment>
<keyword evidence="2" id="KW-1185">Reference proteome</keyword>
<gene>
    <name evidence="1" type="ORF">OV079_00375</name>
</gene>
<dbReference type="AlphaFoldDB" id="A0A9X3IVS5"/>
<name>A0A9X3IVS5_9BACT</name>
<sequence length="211" mass="21770">MICLLLAGCVLTPEVVGESLSTDGPVSISSVGTEGSATDITATTEYNESAGTESSVTNISATTLVVETGAIEPEPGEYGGPCELAFDYPIEAKAVTPQPDCDGGICLFMWDQEPPGCTDDSDCAAPWATCGGTHCILDQEVVASESRCTQTCDEDADCPVIPGCAQGPACVPVTRLGELCCVKMCACSDHLSVGEWKSLAQECQEPGSCDP</sequence>
<protein>
    <submittedName>
        <fullName evidence="1">Uncharacterized protein</fullName>
    </submittedName>
</protein>
<organism evidence="1 2">
    <name type="scientific">Nannocystis pusilla</name>
    <dbReference type="NCBI Taxonomy" id="889268"/>
    <lineage>
        <taxon>Bacteria</taxon>
        <taxon>Pseudomonadati</taxon>
        <taxon>Myxococcota</taxon>
        <taxon>Polyangia</taxon>
        <taxon>Nannocystales</taxon>
        <taxon>Nannocystaceae</taxon>
        <taxon>Nannocystis</taxon>
    </lineage>
</organism>
<evidence type="ECO:0000313" key="2">
    <source>
        <dbReference type="Proteomes" id="UP001150924"/>
    </source>
</evidence>
<accession>A0A9X3IVS5</accession>
<dbReference type="Proteomes" id="UP001150924">
    <property type="component" value="Unassembled WGS sequence"/>
</dbReference>
<proteinExistence type="predicted"/>